<dbReference type="Pfam" id="PF17973">
    <property type="entry name" value="bMG10"/>
    <property type="match status" value="1"/>
</dbReference>
<dbReference type="SMART" id="SM01359">
    <property type="entry name" value="A2M_N_2"/>
    <property type="match status" value="1"/>
</dbReference>
<dbReference type="SUPFAM" id="SSF48239">
    <property type="entry name" value="Terpenoid cyclases/Protein prenyltransferases"/>
    <property type="match status" value="1"/>
</dbReference>
<sequence length="2088" mass="229977">MRIFLILVLAFIVPNYSTSFIAAAASDDPNGSSGLAAPRTVEELWREIKEIDGEDFRRDNLKIYSEIYALASKRNLKSDALKAVMKKILIEDSLGGARNIDLLEAEIEKADRSLKPVMKIILAEWYLNFLDGLTEHDWRMSEYGNERAAGDYRAWKPSEFVKKIYSLCDDALADEDYLYKIPISEYSDFIENKGMPESVCPALLDFLAYKAVEICLQLDRHNIADKVCMSKVKIEARAIRPAAEFLKYEPRLIETGEVDSNKSKIIQYYQKMIRARLYEKSSDALAYADLGRTGYLFYESDDTGGDKFSLLYRPNNGKNSAMIKEYAGSGDLLLDALNERAALYSASMVSSRAYFWMSGVRRTQKRTAEALALAEKGEKLHPGTVWARACGKLAEEIKAPSIEIYADKVFTSGPGAALKIVHKNIDRVYFRAVRENYRDYREFGIYEKRPFIGSREALEAAVAAGPAAEWQVDLKRPADYEATEEVAAIPELPRGFYRILAGAKKDFSTAENQILYALIWISDIEVVFRYDRGADKQMTGTVTGREGGEPIAGASVMFRSDSSMHSKGTFETLTDREGKFYIDDVNKICYGKASAVVTTGSGDELALCGIELANDRAIYAGAPKASTQTILFCDRPIYRPGQQINFKGVCVNADQKAGIYGVAAGLSVEVELGVRKYHGYEARDIVVDKVEAAAGEFGSFSGSFRAPSNEPGGEYFIRTRSPEGIVHFSVEEYKRPSFTVKIDVPRLPFAYYDDIEFTGEVTALNGAPSPGAAVRYRVFAMPYWWELSCPQSDGSFMREIMEIASGTTEAGAGGTFEIKFAARPHSKKSRFDGNDVVADVTTYKVMVDAVSGSGETVSAIKSFYIGKEPVYALLSGPKWNDSNETVELTITSETYNGLAAEVEGTLEIYELAQPAKIEAEDDRPYKKYYFNDDDYNDFDDSIGIYEERFEARMKERAPKPAQAFEFWPVRASVFSVSCITGADGAARVRTRLKPGAYRAVFEGYSGARGTKVKTYLPFIVVDGARGISCVKTPLLLLADRGEAAAGETVKFLCCSGYEKCNISIELISGGKTLKSYKVAGDAPQSFIDIPVAGEYAAGFSLVASLKKNGKIHMASAYVKVRDESKKLSVKLSSFKETAAPGGEETWTLKVKGPEGGGQGTYEIGATLYDAALDAMAEYKKPSFDGLFYKVPAPTTAYKYSNYPIGFLLCHDSLSGHSDPDQDLDRVDTPDYTGEIKLGSYGSSIGGLAEMNSISGDRAVPQTWQATDIGAENERECSDFRFLYHDRRQAIFQKCSFAEKLKRIAGFGYIMRTKGISDDKPFAAAGGPAVDFASISARSNFNELAFFLPHVTTGPGGTAEINFTMPEQLTKWRFRGFAHGKNLESGSCEAEVFTRKPFMLITNPPRFIRNSDEIEFPAVIENAGGENLEGEAVLELETDGCSCEFAGDKPDKKFSVPAGGAVTIYWRISVSGGPGALRFKCAARAGRFDDGEAGSVPVLSSVEALYDVVSISSREKGKRKYRFEKIAEICGAGERGAPDSCELTVRVMPSPMWYVVSALPYLMVFPHECCEQTFNKLYANAVAKKLNESIPSIRKAFETYRRSCGGRARGTFAGDERLGALADFYIDDLFESQIKKAYDKLSAAIAPNGFWPWFEGGRISIDMTLYIMTGFGRLRKMKAGGFEPELAEKCMRACDKWFREGLDSLEAVLAGRENDFSAEDDGRRMTVKRLSAYIYGRSNYLDDSKPTAGLEKTIKSAMAILKKEWKNIGNRLTLARIALGFWRFGEKEEAAAVMNAIKKNGLEHKSPNFDFGWYDGGVESASAAVEGFVEILNDSESADDYRAFIISRFINSNWLTTTASADAVYALLLCGEALPAAENSIEVNLGASTVKLGSSGIWPGYFEKSFRGAEIKPGFADLIVDNPFGKMMFGEAGLKYYRDISKIKAPGGGAVEIKKSIAVRRGPGGNSPGEAPANAKISPGDVLTVRLEINSKNALRYVSIEDGRPCGCEPAGIVSQYKYAGGLNYYVTGADTSTRFYIEYLPAGRHTIEYDLYAVHKGRFNSGPAFLECMYSPEFKSHSESVAVEVTGR</sequence>
<name>A0A1F7WN59_9BACT</name>
<keyword evidence="2" id="KW-0732">Signal</keyword>
<accession>A0A1F7WN59</accession>
<gene>
    <name evidence="5" type="ORF">A2008_02745</name>
</gene>
<dbReference type="InterPro" id="IPR041246">
    <property type="entry name" value="Bact_MG10"/>
</dbReference>
<dbReference type="Gene3D" id="1.50.10.20">
    <property type="match status" value="1"/>
</dbReference>
<evidence type="ECO:0000313" key="6">
    <source>
        <dbReference type="Proteomes" id="UP000178735"/>
    </source>
</evidence>
<feature type="domain" description="Alpha-2-macroglobulin" evidence="4">
    <location>
        <begin position="1343"/>
        <end position="1433"/>
    </location>
</feature>
<dbReference type="SMART" id="SM01360">
    <property type="entry name" value="A2M"/>
    <property type="match status" value="1"/>
</dbReference>
<dbReference type="GO" id="GO:0004866">
    <property type="term" value="F:endopeptidase inhibitor activity"/>
    <property type="evidence" value="ECO:0007669"/>
    <property type="project" value="InterPro"/>
</dbReference>
<dbReference type="STRING" id="1817813.A2008_02745"/>
<feature type="signal peptide" evidence="2">
    <location>
        <begin position="1"/>
        <end position="24"/>
    </location>
</feature>
<evidence type="ECO:0008006" key="7">
    <source>
        <dbReference type="Google" id="ProtNLM"/>
    </source>
</evidence>
<evidence type="ECO:0000313" key="5">
    <source>
        <dbReference type="EMBL" id="OGM04266.1"/>
    </source>
</evidence>
<feature type="domain" description="Alpha-2-macroglobulin bait region" evidence="3">
    <location>
        <begin position="1034"/>
        <end position="1175"/>
    </location>
</feature>
<evidence type="ECO:0000256" key="1">
    <source>
        <dbReference type="ARBA" id="ARBA00010556"/>
    </source>
</evidence>
<reference evidence="5 6" key="1">
    <citation type="journal article" date="2016" name="Nat. Commun.">
        <title>Thousands of microbial genomes shed light on interconnected biogeochemical processes in an aquifer system.</title>
        <authorList>
            <person name="Anantharaman K."/>
            <person name="Brown C.T."/>
            <person name="Hug L.A."/>
            <person name="Sharon I."/>
            <person name="Castelle C.J."/>
            <person name="Probst A.J."/>
            <person name="Thomas B.C."/>
            <person name="Singh A."/>
            <person name="Wilkins M.J."/>
            <person name="Karaoz U."/>
            <person name="Brodie E.L."/>
            <person name="Williams K.H."/>
            <person name="Hubbard S.S."/>
            <person name="Banfield J.F."/>
        </authorList>
    </citation>
    <scope>NUCLEOTIDE SEQUENCE [LARGE SCALE GENOMIC DNA]</scope>
</reference>
<evidence type="ECO:0000256" key="2">
    <source>
        <dbReference type="SAM" id="SignalP"/>
    </source>
</evidence>
<dbReference type="InterPro" id="IPR001599">
    <property type="entry name" value="Macroglobln_a2"/>
</dbReference>
<dbReference type="PANTHER" id="PTHR40094:SF1">
    <property type="entry name" value="UBIQUITIN DOMAIN-CONTAINING PROTEIN"/>
    <property type="match status" value="1"/>
</dbReference>
<dbReference type="InterPro" id="IPR051802">
    <property type="entry name" value="YfhM-like"/>
</dbReference>
<dbReference type="Pfam" id="PF00207">
    <property type="entry name" value="A2M"/>
    <property type="match status" value="1"/>
</dbReference>
<dbReference type="PANTHER" id="PTHR40094">
    <property type="entry name" value="ALPHA-2-MACROGLOBULIN HOMOLOG"/>
    <property type="match status" value="1"/>
</dbReference>
<dbReference type="Pfam" id="PF01835">
    <property type="entry name" value="MG2"/>
    <property type="match status" value="1"/>
</dbReference>
<feature type="chain" id="PRO_5009533517" description="Alpha-2-macroglobulin domain-containing protein" evidence="2">
    <location>
        <begin position="25"/>
        <end position="2088"/>
    </location>
</feature>
<organism evidence="5 6">
    <name type="scientific">Candidatus Wallbacteria bacterium GWC2_49_35</name>
    <dbReference type="NCBI Taxonomy" id="1817813"/>
    <lineage>
        <taxon>Bacteria</taxon>
        <taxon>Candidatus Walliibacteriota</taxon>
    </lineage>
</organism>
<dbReference type="InterPro" id="IPR011625">
    <property type="entry name" value="A2M_N_BRD"/>
</dbReference>
<proteinExistence type="inferred from homology"/>
<protein>
    <recommendedName>
        <fullName evidence="7">Alpha-2-macroglobulin domain-containing protein</fullName>
    </recommendedName>
</protein>
<evidence type="ECO:0000259" key="4">
    <source>
        <dbReference type="SMART" id="SM01360"/>
    </source>
</evidence>
<evidence type="ECO:0000259" key="3">
    <source>
        <dbReference type="SMART" id="SM01359"/>
    </source>
</evidence>
<comment type="caution">
    <text evidence="5">The sequence shown here is derived from an EMBL/GenBank/DDBJ whole genome shotgun (WGS) entry which is preliminary data.</text>
</comment>
<dbReference type="Proteomes" id="UP000178735">
    <property type="component" value="Unassembled WGS sequence"/>
</dbReference>
<dbReference type="InterPro" id="IPR008930">
    <property type="entry name" value="Terpenoid_cyclase/PrenylTrfase"/>
</dbReference>
<dbReference type="EMBL" id="MGFH01000148">
    <property type="protein sequence ID" value="OGM04266.1"/>
    <property type="molecule type" value="Genomic_DNA"/>
</dbReference>
<dbReference type="InterPro" id="IPR002890">
    <property type="entry name" value="MG2"/>
</dbReference>
<dbReference type="Gene3D" id="2.60.40.1930">
    <property type="match status" value="1"/>
</dbReference>
<comment type="similarity">
    <text evidence="1">Belongs to the protease inhibitor I39 (alpha-2-macroglobulin) family. Bacterial alpha-2-macroglobulin subfamily.</text>
</comment>